<dbReference type="RefSeq" id="WP_052677766.1">
    <property type="nucleotide sequence ID" value="NZ_CP031425.1"/>
</dbReference>
<sequence length="267" mass="28114">MRAIGVIAMLAMTGSILLPTAQVVVAKTCTAAEQSTYGCVGGGSIVTVTETRRTPGRDAEPRSQRTDAGHENPGETTAPFVCVFDALLLPHCVAIEAHPPRPGTDAMPSLSVSDLAGFAPATARVAAEPDNVGVAGLPTNFLSAAQVHTRTGELFGTPVRVRFTPVGYDYEYGDGSSATLTAAGRSWRDLRQAQFTATRTSHVYSHRGTYSAEVDIRYTAEVDLGTGWLDVIGELRSEGEPQEITVHEARTALVARTCGENPAAPGC</sequence>
<evidence type="ECO:0000313" key="4">
    <source>
        <dbReference type="EMBL" id="KJL20045.1"/>
    </source>
</evidence>
<gene>
    <name evidence="4" type="ORF">RN50_02222</name>
</gene>
<feature type="compositionally biased region" description="Basic and acidic residues" evidence="1">
    <location>
        <begin position="50"/>
        <end position="73"/>
    </location>
</feature>
<keyword evidence="2" id="KW-0732">Signal</keyword>
<reference evidence="4 5" key="1">
    <citation type="submission" date="2015-02" db="EMBL/GenBank/DDBJ databases">
        <title>Draft genome sequences of ten Microbacterium spp. with emphasis on heavy metal contaminated environments.</title>
        <authorList>
            <person name="Corretto E."/>
        </authorList>
    </citation>
    <scope>NUCLEOTIDE SEQUENCE [LARGE SCALE GENOMIC DNA]</scope>
    <source>
        <strain evidence="4 5">DSM 12966</strain>
    </source>
</reference>
<dbReference type="PROSITE" id="PS50093">
    <property type="entry name" value="PKD"/>
    <property type="match status" value="1"/>
</dbReference>
<keyword evidence="5" id="KW-1185">Reference proteome</keyword>
<evidence type="ECO:0000256" key="2">
    <source>
        <dbReference type="SAM" id="SignalP"/>
    </source>
</evidence>
<accession>A0A0F0KIR3</accession>
<evidence type="ECO:0000259" key="3">
    <source>
        <dbReference type="PROSITE" id="PS50093"/>
    </source>
</evidence>
<evidence type="ECO:0000313" key="5">
    <source>
        <dbReference type="Proteomes" id="UP000033572"/>
    </source>
</evidence>
<dbReference type="Proteomes" id="UP000033572">
    <property type="component" value="Unassembled WGS sequence"/>
</dbReference>
<evidence type="ECO:0000256" key="1">
    <source>
        <dbReference type="SAM" id="MobiDB-lite"/>
    </source>
</evidence>
<proteinExistence type="predicted"/>
<dbReference type="EMBL" id="JYIU01000044">
    <property type="protein sequence ID" value="KJL20045.1"/>
    <property type="molecule type" value="Genomic_DNA"/>
</dbReference>
<dbReference type="GeneID" id="94444645"/>
<comment type="caution">
    <text evidence="4">The sequence shown here is derived from an EMBL/GenBank/DDBJ whole genome shotgun (WGS) entry which is preliminary data.</text>
</comment>
<dbReference type="PATRIC" id="fig|104336.4.peg.2265"/>
<dbReference type="InterPro" id="IPR000601">
    <property type="entry name" value="PKD_dom"/>
</dbReference>
<organism evidence="4 5">
    <name type="scientific">Microbacterium foliorum</name>
    <dbReference type="NCBI Taxonomy" id="104336"/>
    <lineage>
        <taxon>Bacteria</taxon>
        <taxon>Bacillati</taxon>
        <taxon>Actinomycetota</taxon>
        <taxon>Actinomycetes</taxon>
        <taxon>Micrococcales</taxon>
        <taxon>Microbacteriaceae</taxon>
        <taxon>Microbacterium</taxon>
    </lineage>
</organism>
<name>A0A0F0KIR3_9MICO</name>
<dbReference type="KEGG" id="mfol:DXT68_09580"/>
<dbReference type="AlphaFoldDB" id="A0A0F0KIR3"/>
<feature type="signal peptide" evidence="2">
    <location>
        <begin position="1"/>
        <end position="21"/>
    </location>
</feature>
<protein>
    <recommendedName>
        <fullName evidence="3">PKD domain-containing protein</fullName>
    </recommendedName>
</protein>
<feature type="chain" id="PRO_5038446095" description="PKD domain-containing protein" evidence="2">
    <location>
        <begin position="22"/>
        <end position="267"/>
    </location>
</feature>
<feature type="domain" description="PKD" evidence="3">
    <location>
        <begin position="164"/>
        <end position="216"/>
    </location>
</feature>
<feature type="region of interest" description="Disordered" evidence="1">
    <location>
        <begin position="49"/>
        <end position="74"/>
    </location>
</feature>